<feature type="domain" description="HotDog ACOT-type" evidence="5">
    <location>
        <begin position="302"/>
        <end position="411"/>
    </location>
</feature>
<dbReference type="GeneID" id="30203918"/>
<dbReference type="SUPFAM" id="SSF54637">
    <property type="entry name" value="Thioesterase/thiol ester dehydrase-isomerase"/>
    <property type="match status" value="2"/>
</dbReference>
<evidence type="ECO:0000313" key="6">
    <source>
        <dbReference type="EMBL" id="ODQ62430.1"/>
    </source>
</evidence>
<dbReference type="AlphaFoldDB" id="A0A1E3PAW0"/>
<dbReference type="GO" id="GO:0005739">
    <property type="term" value="C:mitochondrion"/>
    <property type="evidence" value="ECO:0007669"/>
    <property type="project" value="TreeGrafter"/>
</dbReference>
<dbReference type="InterPro" id="IPR029069">
    <property type="entry name" value="HotDog_dom_sf"/>
</dbReference>
<dbReference type="STRING" id="683960.A0A1E3PAW0"/>
<dbReference type="RefSeq" id="XP_019041637.1">
    <property type="nucleotide sequence ID" value="XM_019186672.1"/>
</dbReference>
<dbReference type="PANTHER" id="PTHR12655:SF0">
    <property type="entry name" value="ACYL-COENZYME A THIOESTERASE 9, MITOCHONDRIAL"/>
    <property type="match status" value="1"/>
</dbReference>
<dbReference type="Gene3D" id="3.10.129.10">
    <property type="entry name" value="Hotdog Thioesterase"/>
    <property type="match status" value="2"/>
</dbReference>
<keyword evidence="3" id="KW-0378">Hydrolase</keyword>
<dbReference type="EMBL" id="KV454208">
    <property type="protein sequence ID" value="ODQ62430.1"/>
    <property type="molecule type" value="Genomic_DNA"/>
</dbReference>
<comment type="similarity">
    <text evidence="1">Belongs to the acyl coenzyme A hydrolase family.</text>
</comment>
<gene>
    <name evidence="6" type="ORF">WICANDRAFT_98915</name>
</gene>
<dbReference type="OrthoDB" id="331699at2759"/>
<sequence>MIRYTKSLKPLQPLRALTPGSNDASAAEDASTTILTDKRDASTVVSTFDDATKRATWLTALAERKSQLAQGKVIDSFAYNTPQTPVISDKTRSESFSYLTLNFKEDIWLTDFYVNAAGRLRMGQIFQDLDALAGRISYRFVSPAAPIIVTAQVSRIYMLKRVDEIENKNFILSGSVVWTGRSSMEILIKASTTESSIKKDLKEEDIKDDDVFLTASFTFVARNPETHKSFPINRLLPITEKEWIDYRRAESQNAAKKLAKVNESLDKRPPTSEESQLIHKMFLTSKELANYNPLPKNVSFMKDTLTQSTSFMQPQYRNRHSYMIFGGYLMRQTFELAYCTAASFSCAFPRFVSLDSTTFKAPVPVGSVLFMNSTVVYTEHIHEEDVVPKDDLKAKIFDKDSFLHFDAVPTNKISRNPDDFLNRPGTLIQVKVDTSVKALNDPKQTPSGSFVYSFFVPKDSTEDSIPDPGFSSVIPETYSEMIEFIEGRRRALETARYAQQIKEIN</sequence>
<keyword evidence="7" id="KW-1185">Reference proteome</keyword>
<evidence type="ECO:0000256" key="3">
    <source>
        <dbReference type="ARBA" id="ARBA00022801"/>
    </source>
</evidence>
<dbReference type="PROSITE" id="PS51770">
    <property type="entry name" value="HOTDOG_ACOT"/>
    <property type="match status" value="2"/>
</dbReference>
<dbReference type="FunFam" id="3.10.129.10:FF:000032">
    <property type="entry name" value="Acyl-CoA thioester hydrolase"/>
    <property type="match status" value="1"/>
</dbReference>
<dbReference type="InterPro" id="IPR033120">
    <property type="entry name" value="HOTDOG_ACOT"/>
</dbReference>
<evidence type="ECO:0000259" key="5">
    <source>
        <dbReference type="PROSITE" id="PS51770"/>
    </source>
</evidence>
<dbReference type="GO" id="GO:0047617">
    <property type="term" value="F:fatty acyl-CoA hydrolase activity"/>
    <property type="evidence" value="ECO:0007669"/>
    <property type="project" value="TreeGrafter"/>
</dbReference>
<feature type="domain" description="HotDog ACOT-type" evidence="5">
    <location>
        <begin position="93"/>
        <end position="225"/>
    </location>
</feature>
<dbReference type="CDD" id="cd03442">
    <property type="entry name" value="BFIT_BACH"/>
    <property type="match status" value="2"/>
</dbReference>
<dbReference type="PANTHER" id="PTHR12655">
    <property type="entry name" value="ACYL-COA THIOESTERASE"/>
    <property type="match status" value="1"/>
</dbReference>
<keyword evidence="4" id="KW-0809">Transit peptide</keyword>
<evidence type="ECO:0000256" key="4">
    <source>
        <dbReference type="ARBA" id="ARBA00022946"/>
    </source>
</evidence>
<name>A0A1E3PAW0_WICAA</name>
<proteinExistence type="inferred from homology"/>
<organism evidence="6 7">
    <name type="scientific">Wickerhamomyces anomalus (strain ATCC 58044 / CBS 1984 / NCYC 433 / NRRL Y-366-8)</name>
    <name type="common">Yeast</name>
    <name type="synonym">Hansenula anomala</name>
    <dbReference type="NCBI Taxonomy" id="683960"/>
    <lineage>
        <taxon>Eukaryota</taxon>
        <taxon>Fungi</taxon>
        <taxon>Dikarya</taxon>
        <taxon>Ascomycota</taxon>
        <taxon>Saccharomycotina</taxon>
        <taxon>Saccharomycetes</taxon>
        <taxon>Phaffomycetales</taxon>
        <taxon>Wickerhamomycetaceae</taxon>
        <taxon>Wickerhamomyces</taxon>
    </lineage>
</organism>
<dbReference type="Proteomes" id="UP000094112">
    <property type="component" value="Unassembled WGS sequence"/>
</dbReference>
<dbReference type="GO" id="GO:0006637">
    <property type="term" value="P:acyl-CoA metabolic process"/>
    <property type="evidence" value="ECO:0007669"/>
    <property type="project" value="TreeGrafter"/>
</dbReference>
<reference evidence="6 7" key="1">
    <citation type="journal article" date="2016" name="Proc. Natl. Acad. Sci. U.S.A.">
        <title>Comparative genomics of biotechnologically important yeasts.</title>
        <authorList>
            <person name="Riley R."/>
            <person name="Haridas S."/>
            <person name="Wolfe K.H."/>
            <person name="Lopes M.R."/>
            <person name="Hittinger C.T."/>
            <person name="Goeker M."/>
            <person name="Salamov A.A."/>
            <person name="Wisecaver J.H."/>
            <person name="Long T.M."/>
            <person name="Calvey C.H."/>
            <person name="Aerts A.L."/>
            <person name="Barry K.W."/>
            <person name="Choi C."/>
            <person name="Clum A."/>
            <person name="Coughlan A.Y."/>
            <person name="Deshpande S."/>
            <person name="Douglass A.P."/>
            <person name="Hanson S.J."/>
            <person name="Klenk H.-P."/>
            <person name="LaButti K.M."/>
            <person name="Lapidus A."/>
            <person name="Lindquist E.A."/>
            <person name="Lipzen A.M."/>
            <person name="Meier-Kolthoff J.P."/>
            <person name="Ohm R.A."/>
            <person name="Otillar R.P."/>
            <person name="Pangilinan J.L."/>
            <person name="Peng Y."/>
            <person name="Rokas A."/>
            <person name="Rosa C.A."/>
            <person name="Scheuner C."/>
            <person name="Sibirny A.A."/>
            <person name="Slot J.C."/>
            <person name="Stielow J.B."/>
            <person name="Sun H."/>
            <person name="Kurtzman C.P."/>
            <person name="Blackwell M."/>
            <person name="Grigoriev I.V."/>
            <person name="Jeffries T.W."/>
        </authorList>
    </citation>
    <scope>NUCLEOTIDE SEQUENCE [LARGE SCALE GENOMIC DNA]</scope>
    <source>
        <strain evidence="7">ATCC 58044 / CBS 1984 / NCYC 433 / NRRL Y-366-8</strain>
    </source>
</reference>
<keyword evidence="2" id="KW-0677">Repeat</keyword>
<evidence type="ECO:0000256" key="1">
    <source>
        <dbReference type="ARBA" id="ARBA00010458"/>
    </source>
</evidence>
<evidence type="ECO:0000313" key="7">
    <source>
        <dbReference type="Proteomes" id="UP000094112"/>
    </source>
</evidence>
<accession>A0A1E3PAW0</accession>
<protein>
    <recommendedName>
        <fullName evidence="5">HotDog ACOT-type domain-containing protein</fullName>
    </recommendedName>
</protein>
<evidence type="ECO:0000256" key="2">
    <source>
        <dbReference type="ARBA" id="ARBA00022737"/>
    </source>
</evidence>